<dbReference type="CDD" id="cd01542">
    <property type="entry name" value="PBP1_TreR-like"/>
    <property type="match status" value="1"/>
</dbReference>
<evidence type="ECO:0000256" key="2">
    <source>
        <dbReference type="ARBA" id="ARBA00023125"/>
    </source>
</evidence>
<protein>
    <submittedName>
        <fullName evidence="6">LacI family DNA-binding transcriptional regulator</fullName>
    </submittedName>
</protein>
<keyword evidence="2 6" id="KW-0238">DNA-binding</keyword>
<dbReference type="InterPro" id="IPR001387">
    <property type="entry name" value="Cro/C1-type_HTH"/>
</dbReference>
<dbReference type="InterPro" id="IPR028082">
    <property type="entry name" value="Peripla_BP_I"/>
</dbReference>
<sequence length="334" mass="36712">MSNKEKLTINDIARLAGVSKSTVSRYLNNGPISSFKKAKIAEVIEKTDYQPNVFAQSIRQNQSALVGVLVPRLNSTVMTDLLKGIDQYDERTQLLIVNTYQKDQRVISALKTMAQQNVSGIIYSAARLSSELKATLDEVPMPVVIYGQDSPTYSHVVMDDYEAGFKMGQFVGSKTPKNTLLLTINPQVDEAVGKLRYEGFKLGFTQANNHQVLTEETTTFAQADAKEATLVAFKKKQYDFIVAITDTIAAGALSALHELNLRVPDDVQVVGFGGTSLANLVTPALTTIKFPYQEAGAMVMNLLQKVIHKELSAVHEIKLKSELHLGESTKQLDS</sequence>
<evidence type="ECO:0000259" key="4">
    <source>
        <dbReference type="PROSITE" id="PS50932"/>
    </source>
</evidence>
<dbReference type="Gene3D" id="1.10.260.40">
    <property type="entry name" value="lambda repressor-like DNA-binding domains"/>
    <property type="match status" value="1"/>
</dbReference>
<evidence type="ECO:0000256" key="1">
    <source>
        <dbReference type="ARBA" id="ARBA00023015"/>
    </source>
</evidence>
<name>A0ABT0VIT3_9LACO</name>
<dbReference type="EMBL" id="JAGMVS010000067">
    <property type="protein sequence ID" value="MCM2437742.1"/>
    <property type="molecule type" value="Genomic_DNA"/>
</dbReference>
<reference evidence="6" key="1">
    <citation type="submission" date="2021-04" db="EMBL/GenBank/DDBJ databases">
        <title>Taxonomic assessment of Weissella genus.</title>
        <authorList>
            <person name="Fanelli F."/>
            <person name="Chieffi D."/>
            <person name="Dell'Aquila A."/>
            <person name="Gyu-Sung C."/>
            <person name="Franz C.M.A.P."/>
            <person name="Fusco V."/>
        </authorList>
    </citation>
    <scope>NUCLEOTIDE SEQUENCE</scope>
    <source>
        <strain evidence="6">LMG 25373</strain>
    </source>
</reference>
<dbReference type="InterPro" id="IPR000843">
    <property type="entry name" value="HTH_LacI"/>
</dbReference>
<evidence type="ECO:0000313" key="7">
    <source>
        <dbReference type="Proteomes" id="UP001057481"/>
    </source>
</evidence>
<dbReference type="PANTHER" id="PTHR30146">
    <property type="entry name" value="LACI-RELATED TRANSCRIPTIONAL REPRESSOR"/>
    <property type="match status" value="1"/>
</dbReference>
<keyword evidence="1" id="KW-0805">Transcription regulation</keyword>
<dbReference type="PRINTS" id="PR00036">
    <property type="entry name" value="HTHLACI"/>
</dbReference>
<dbReference type="Pfam" id="PF00356">
    <property type="entry name" value="LacI"/>
    <property type="match status" value="1"/>
</dbReference>
<dbReference type="PROSITE" id="PS50943">
    <property type="entry name" value="HTH_CROC1"/>
    <property type="match status" value="1"/>
</dbReference>
<dbReference type="Gene3D" id="3.40.50.2300">
    <property type="match status" value="2"/>
</dbReference>
<comment type="caution">
    <text evidence="6">The sequence shown here is derived from an EMBL/GenBank/DDBJ whole genome shotgun (WGS) entry which is preliminary data.</text>
</comment>
<dbReference type="PROSITE" id="PS00356">
    <property type="entry name" value="HTH_LACI_1"/>
    <property type="match status" value="1"/>
</dbReference>
<keyword evidence="3" id="KW-0804">Transcription</keyword>
<feature type="domain" description="HTH lacI-type" evidence="4">
    <location>
        <begin position="7"/>
        <end position="60"/>
    </location>
</feature>
<gene>
    <name evidence="6" type="ORF">KAK10_07445</name>
</gene>
<accession>A0ABT0VIT3</accession>
<keyword evidence="7" id="KW-1185">Reference proteome</keyword>
<dbReference type="SUPFAM" id="SSF47413">
    <property type="entry name" value="lambda repressor-like DNA-binding domains"/>
    <property type="match status" value="1"/>
</dbReference>
<dbReference type="CDD" id="cd01392">
    <property type="entry name" value="HTH_LacI"/>
    <property type="match status" value="1"/>
</dbReference>
<dbReference type="InterPro" id="IPR010982">
    <property type="entry name" value="Lambda_DNA-bd_dom_sf"/>
</dbReference>
<dbReference type="SMART" id="SM00354">
    <property type="entry name" value="HTH_LACI"/>
    <property type="match status" value="1"/>
</dbReference>
<dbReference type="Proteomes" id="UP001057481">
    <property type="component" value="Unassembled WGS sequence"/>
</dbReference>
<dbReference type="PROSITE" id="PS50932">
    <property type="entry name" value="HTH_LACI_2"/>
    <property type="match status" value="1"/>
</dbReference>
<evidence type="ECO:0000313" key="6">
    <source>
        <dbReference type="EMBL" id="MCM2437742.1"/>
    </source>
</evidence>
<dbReference type="SUPFAM" id="SSF53822">
    <property type="entry name" value="Periplasmic binding protein-like I"/>
    <property type="match status" value="1"/>
</dbReference>
<proteinExistence type="predicted"/>
<dbReference type="RefSeq" id="WP_205143776.1">
    <property type="nucleotide sequence ID" value="NZ_JAFBDN010000010.1"/>
</dbReference>
<dbReference type="Pfam" id="PF13377">
    <property type="entry name" value="Peripla_BP_3"/>
    <property type="match status" value="1"/>
</dbReference>
<feature type="domain" description="HTH cro/C1-type" evidence="5">
    <location>
        <begin position="3"/>
        <end position="50"/>
    </location>
</feature>
<organism evidence="6 7">
    <name type="scientific">Periweissella beninensis</name>
    <dbReference type="NCBI Taxonomy" id="504936"/>
    <lineage>
        <taxon>Bacteria</taxon>
        <taxon>Bacillati</taxon>
        <taxon>Bacillota</taxon>
        <taxon>Bacilli</taxon>
        <taxon>Lactobacillales</taxon>
        <taxon>Lactobacillaceae</taxon>
        <taxon>Periweissella</taxon>
    </lineage>
</organism>
<dbReference type="PANTHER" id="PTHR30146:SF154">
    <property type="entry name" value="TRANSCRIPTION REGULATOR, MEMBER OF GALR FAMILY"/>
    <property type="match status" value="1"/>
</dbReference>
<dbReference type="GO" id="GO:0003677">
    <property type="term" value="F:DNA binding"/>
    <property type="evidence" value="ECO:0007669"/>
    <property type="project" value="UniProtKB-KW"/>
</dbReference>
<dbReference type="InterPro" id="IPR046335">
    <property type="entry name" value="LacI/GalR-like_sensor"/>
</dbReference>
<evidence type="ECO:0000256" key="3">
    <source>
        <dbReference type="ARBA" id="ARBA00023163"/>
    </source>
</evidence>
<evidence type="ECO:0000259" key="5">
    <source>
        <dbReference type="PROSITE" id="PS50943"/>
    </source>
</evidence>